<protein>
    <recommendedName>
        <fullName evidence="19">Cbb3-type cytochrome c oxidase subunit</fullName>
    </recommendedName>
</protein>
<evidence type="ECO:0000256" key="10">
    <source>
        <dbReference type="ARBA" id="ARBA00022723"/>
    </source>
</evidence>
<dbReference type="GO" id="GO:0005886">
    <property type="term" value="C:plasma membrane"/>
    <property type="evidence" value="ECO:0007669"/>
    <property type="project" value="UniProtKB-SubCell"/>
</dbReference>
<evidence type="ECO:0000256" key="8">
    <source>
        <dbReference type="ARBA" id="ARBA00022660"/>
    </source>
</evidence>
<dbReference type="GO" id="GO:0020037">
    <property type="term" value="F:heme binding"/>
    <property type="evidence" value="ECO:0007669"/>
    <property type="project" value="InterPro"/>
</dbReference>
<dbReference type="UniPathway" id="UPA00705"/>
<feature type="domain" description="Cytochrome c" evidence="23">
    <location>
        <begin position="205"/>
        <end position="286"/>
    </location>
</feature>
<proteinExistence type="inferred from homology"/>
<keyword evidence="6 19" id="KW-0997">Cell inner membrane</keyword>
<dbReference type="EMBL" id="SACL01000004">
    <property type="protein sequence ID" value="RVT96102.1"/>
    <property type="molecule type" value="Genomic_DNA"/>
</dbReference>
<comment type="subcellular location">
    <subcellularLocation>
        <location evidence="1 19">Cell inner membrane</location>
    </subcellularLocation>
</comment>
<sequence length="289" mass="30694">MPTKIEKDAISGTDTTGHEWDGLKELNTPLPRWWLYTFYATIVFAAVWVVLYPAIPIRGLTGVLGYTAREAGTAELAEARTRAEPMMARLRAATPAQIAADPDLRAYAIAGGRVAFANNCAACHGAGGQGATGGYPTLADDDWLWGGTLDAIRTTITHGIRSPDDEEARTSVMPRFLGDGMLTRPQIHDVAQHVLGLSGLATDQAAAQRGAAVFAENCVSCHGDQGEGNAELGAARLNDRIWLNGPDTRAIEAFIANPRLGVMPAFGQRLDAATINMLAVYVHSLGGGR</sequence>
<evidence type="ECO:0000256" key="15">
    <source>
        <dbReference type="ARBA" id="ARBA00023002"/>
    </source>
</evidence>
<dbReference type="InterPro" id="IPR036909">
    <property type="entry name" value="Cyt_c-like_dom_sf"/>
</dbReference>
<dbReference type="InterPro" id="IPR008168">
    <property type="entry name" value="Cyt_C_IC"/>
</dbReference>
<dbReference type="GO" id="GO:0016491">
    <property type="term" value="F:oxidoreductase activity"/>
    <property type="evidence" value="ECO:0007669"/>
    <property type="project" value="UniProtKB-KW"/>
</dbReference>
<keyword evidence="16 19" id="KW-0408">Iron</keyword>
<comment type="cofactor">
    <cofactor evidence="19 21">
        <name>heme c</name>
        <dbReference type="ChEBI" id="CHEBI:61717"/>
    </cofactor>
    <text evidence="19 21">Binds 2 heme C groups per subunit.</text>
</comment>
<comment type="similarity">
    <text evidence="3 19">Belongs to the CcoP / FixP family.</text>
</comment>
<dbReference type="PROSITE" id="PS51007">
    <property type="entry name" value="CYTC"/>
    <property type="match status" value="2"/>
</dbReference>
<evidence type="ECO:0000259" key="23">
    <source>
        <dbReference type="PROSITE" id="PS51007"/>
    </source>
</evidence>
<dbReference type="InterPro" id="IPR009056">
    <property type="entry name" value="Cyt_c-like_dom"/>
</dbReference>
<comment type="pathway">
    <text evidence="2 19">Energy metabolism; oxidative phosphorylation.</text>
</comment>
<keyword evidence="8 19" id="KW-0679">Respiratory chain</keyword>
<keyword evidence="18 19" id="KW-0472">Membrane</keyword>
<comment type="caution">
    <text evidence="24">The sequence shown here is derived from an EMBL/GenBank/DDBJ whole genome shotgun (WGS) entry which is preliminary data.</text>
</comment>
<keyword evidence="7 19" id="KW-0349">Heme</keyword>
<feature type="binding site" description="axial binding residue" evidence="20">
    <location>
        <position position="263"/>
    </location>
    <ligand>
        <name>heme c</name>
        <dbReference type="ChEBI" id="CHEBI:61717"/>
        <label>1</label>
    </ligand>
    <ligandPart>
        <name>Fe</name>
        <dbReference type="ChEBI" id="CHEBI:18248"/>
    </ligandPart>
</feature>
<feature type="binding site" description="axial binding residue" evidence="20">
    <location>
        <position position="124"/>
    </location>
    <ligand>
        <name>heme c</name>
        <dbReference type="ChEBI" id="CHEBI:61717"/>
        <label>1</label>
    </ligand>
    <ligandPart>
        <name>Fe</name>
        <dbReference type="ChEBI" id="CHEBI:18248"/>
    </ligandPart>
</feature>
<evidence type="ECO:0000256" key="7">
    <source>
        <dbReference type="ARBA" id="ARBA00022617"/>
    </source>
</evidence>
<evidence type="ECO:0000256" key="13">
    <source>
        <dbReference type="ARBA" id="ARBA00022982"/>
    </source>
</evidence>
<organism evidence="24 25">
    <name type="scientific">Rhodovarius crocodyli</name>
    <dbReference type="NCBI Taxonomy" id="1979269"/>
    <lineage>
        <taxon>Bacteria</taxon>
        <taxon>Pseudomonadati</taxon>
        <taxon>Pseudomonadota</taxon>
        <taxon>Alphaproteobacteria</taxon>
        <taxon>Acetobacterales</taxon>
        <taxon>Roseomonadaceae</taxon>
        <taxon>Rhodovarius</taxon>
    </lineage>
</organism>
<evidence type="ECO:0000256" key="5">
    <source>
        <dbReference type="ARBA" id="ARBA00022475"/>
    </source>
</evidence>
<dbReference type="InterPro" id="IPR038414">
    <property type="entry name" value="CcoP_N_sf"/>
</dbReference>
<dbReference type="InterPro" id="IPR004678">
    <property type="entry name" value="Cyt_c_oxidase_cbb3_su3"/>
</dbReference>
<dbReference type="Gene3D" id="1.10.760.10">
    <property type="entry name" value="Cytochrome c-like domain"/>
    <property type="match status" value="2"/>
</dbReference>
<dbReference type="OrthoDB" id="9811281at2"/>
<evidence type="ECO:0000256" key="22">
    <source>
        <dbReference type="SAM" id="Phobius"/>
    </source>
</evidence>
<keyword evidence="14 22" id="KW-1133">Transmembrane helix</keyword>
<keyword evidence="25" id="KW-1185">Reference proteome</keyword>
<dbReference type="PANTHER" id="PTHR33751">
    <property type="entry name" value="CBB3-TYPE CYTOCHROME C OXIDASE SUBUNIT FIXP"/>
    <property type="match status" value="1"/>
</dbReference>
<keyword evidence="12 19" id="KW-0375">Hydrogen ion transport</keyword>
<feature type="binding site" description="axial binding residue" evidence="20">
    <location>
        <position position="222"/>
    </location>
    <ligand>
        <name>heme c</name>
        <dbReference type="ChEBI" id="CHEBI:61717"/>
        <label>2</label>
    </ligand>
    <ligandPart>
        <name>Fe</name>
        <dbReference type="ChEBI" id="CHEBI:18248"/>
    </ligandPart>
</feature>
<dbReference type="Proteomes" id="UP000282957">
    <property type="component" value="Unassembled WGS sequence"/>
</dbReference>
<evidence type="ECO:0000256" key="19">
    <source>
        <dbReference type="PIRNR" id="PIRNR000006"/>
    </source>
</evidence>
<evidence type="ECO:0000256" key="9">
    <source>
        <dbReference type="ARBA" id="ARBA00022692"/>
    </source>
</evidence>
<keyword evidence="10 19" id="KW-0479">Metal-binding</keyword>
<feature type="binding site" description="covalent" evidence="21">
    <location>
        <position position="221"/>
    </location>
    <ligand>
        <name>heme c</name>
        <dbReference type="ChEBI" id="CHEBI:61717"/>
        <label>2</label>
    </ligand>
</feature>
<dbReference type="Gene3D" id="6.10.280.130">
    <property type="match status" value="1"/>
</dbReference>
<evidence type="ECO:0000313" key="25">
    <source>
        <dbReference type="Proteomes" id="UP000282957"/>
    </source>
</evidence>
<evidence type="ECO:0000256" key="6">
    <source>
        <dbReference type="ARBA" id="ARBA00022519"/>
    </source>
</evidence>
<dbReference type="Pfam" id="PF13442">
    <property type="entry name" value="Cytochrome_CBB3"/>
    <property type="match status" value="1"/>
</dbReference>
<evidence type="ECO:0000256" key="17">
    <source>
        <dbReference type="ARBA" id="ARBA00023065"/>
    </source>
</evidence>
<feature type="transmembrane region" description="Helical" evidence="22">
    <location>
        <begin position="33"/>
        <end position="55"/>
    </location>
</feature>
<comment type="function">
    <text evidence="19">C-type cytochrome. Part of the cbb3-type cytochrome c oxidase complex.</text>
</comment>
<keyword evidence="15 19" id="KW-0560">Oxidoreductase</keyword>
<feature type="domain" description="Cytochrome c" evidence="23">
    <location>
        <begin position="107"/>
        <end position="198"/>
    </location>
</feature>
<dbReference type="PANTHER" id="PTHR33751:SF1">
    <property type="entry name" value="CBB3-TYPE CYTOCHROME C OXIDASE SUBUNIT FIXP"/>
    <property type="match status" value="1"/>
</dbReference>
<evidence type="ECO:0000256" key="12">
    <source>
        <dbReference type="ARBA" id="ARBA00022781"/>
    </source>
</evidence>
<comment type="subunit">
    <text evidence="19">Component of the cbb3-type cytochrome c oxidase.</text>
</comment>
<dbReference type="GO" id="GO:0009055">
    <property type="term" value="F:electron transfer activity"/>
    <property type="evidence" value="ECO:0007669"/>
    <property type="project" value="InterPro"/>
</dbReference>
<feature type="binding site" description="covalent" evidence="21">
    <location>
        <position position="123"/>
    </location>
    <ligand>
        <name>heme c</name>
        <dbReference type="ChEBI" id="CHEBI:61717"/>
        <label>1</label>
    </ligand>
</feature>
<keyword evidence="4 19" id="KW-0813">Transport</keyword>
<evidence type="ECO:0000256" key="4">
    <source>
        <dbReference type="ARBA" id="ARBA00022448"/>
    </source>
</evidence>
<evidence type="ECO:0000256" key="1">
    <source>
        <dbReference type="ARBA" id="ARBA00004533"/>
    </source>
</evidence>
<keyword evidence="9 22" id="KW-0812">Transmembrane</keyword>
<keyword evidence="11" id="KW-0677">Repeat</keyword>
<dbReference type="PIRSF" id="PIRSF000006">
    <property type="entry name" value="Cbb3-Cox_fixP"/>
    <property type="match status" value="1"/>
</dbReference>
<dbReference type="NCBIfam" id="TIGR00782">
    <property type="entry name" value="ccoP"/>
    <property type="match status" value="1"/>
</dbReference>
<dbReference type="InterPro" id="IPR050597">
    <property type="entry name" value="Cytochrome_c_Oxidase_Subunit"/>
</dbReference>
<dbReference type="RefSeq" id="WP_127788036.1">
    <property type="nucleotide sequence ID" value="NZ_SACL01000004.1"/>
</dbReference>
<reference evidence="24 25" key="1">
    <citation type="submission" date="2019-01" db="EMBL/GenBank/DDBJ databases">
        <authorList>
            <person name="Chen W.-M."/>
        </authorList>
    </citation>
    <scope>NUCLEOTIDE SEQUENCE [LARGE SCALE GENOMIC DNA]</scope>
    <source>
        <strain evidence="24 25">CCP-6</strain>
    </source>
</reference>
<keyword evidence="5 19" id="KW-1003">Cell membrane</keyword>
<dbReference type="InterPro" id="IPR032858">
    <property type="entry name" value="CcoP_N"/>
</dbReference>
<dbReference type="GO" id="GO:1902600">
    <property type="term" value="P:proton transmembrane transport"/>
    <property type="evidence" value="ECO:0007669"/>
    <property type="project" value="UniProtKB-KW"/>
</dbReference>
<evidence type="ECO:0000313" key="24">
    <source>
        <dbReference type="EMBL" id="RVT96102.1"/>
    </source>
</evidence>
<dbReference type="AlphaFoldDB" id="A0A437MEQ3"/>
<evidence type="ECO:0000256" key="16">
    <source>
        <dbReference type="ARBA" id="ARBA00023004"/>
    </source>
</evidence>
<feature type="binding site" description="covalent" evidence="21">
    <location>
        <position position="120"/>
    </location>
    <ligand>
        <name>heme c</name>
        <dbReference type="ChEBI" id="CHEBI:61717"/>
        <label>1</label>
    </ligand>
</feature>
<evidence type="ECO:0000256" key="21">
    <source>
        <dbReference type="PIRSR" id="PIRSR000006-2"/>
    </source>
</evidence>
<feature type="binding site" description="covalent" evidence="21">
    <location>
        <position position="218"/>
    </location>
    <ligand>
        <name>heme c</name>
        <dbReference type="ChEBI" id="CHEBI:61717"/>
        <label>2</label>
    </ligand>
</feature>
<dbReference type="PRINTS" id="PR00605">
    <property type="entry name" value="CYTCHROMECIC"/>
</dbReference>
<evidence type="ECO:0000256" key="11">
    <source>
        <dbReference type="ARBA" id="ARBA00022737"/>
    </source>
</evidence>
<keyword evidence="17 19" id="KW-0406">Ion transport</keyword>
<evidence type="ECO:0000256" key="20">
    <source>
        <dbReference type="PIRSR" id="PIRSR000006-1"/>
    </source>
</evidence>
<dbReference type="GO" id="GO:0005506">
    <property type="term" value="F:iron ion binding"/>
    <property type="evidence" value="ECO:0007669"/>
    <property type="project" value="InterPro"/>
</dbReference>
<evidence type="ECO:0000256" key="14">
    <source>
        <dbReference type="ARBA" id="ARBA00022989"/>
    </source>
</evidence>
<keyword evidence="13 19" id="KW-0249">Electron transport</keyword>
<name>A0A437MEQ3_9PROT</name>
<evidence type="ECO:0000256" key="2">
    <source>
        <dbReference type="ARBA" id="ARBA00004673"/>
    </source>
</evidence>
<evidence type="ECO:0000256" key="3">
    <source>
        <dbReference type="ARBA" id="ARBA00006113"/>
    </source>
</evidence>
<gene>
    <name evidence="24" type="primary">ccoP</name>
    <name evidence="24" type="ORF">EOD42_13345</name>
</gene>
<accession>A0A437MEQ3</accession>
<dbReference type="GO" id="GO:0006119">
    <property type="term" value="P:oxidative phosphorylation"/>
    <property type="evidence" value="ECO:0007669"/>
    <property type="project" value="UniProtKB-UniPathway"/>
</dbReference>
<dbReference type="Pfam" id="PF00034">
    <property type="entry name" value="Cytochrom_C"/>
    <property type="match status" value="1"/>
</dbReference>
<dbReference type="SUPFAM" id="SSF46626">
    <property type="entry name" value="Cytochrome c"/>
    <property type="match status" value="2"/>
</dbReference>
<evidence type="ECO:0000256" key="18">
    <source>
        <dbReference type="ARBA" id="ARBA00023136"/>
    </source>
</evidence>
<feature type="binding site" description="axial binding residue" evidence="20">
    <location>
        <position position="173"/>
    </location>
    <ligand>
        <name>heme c</name>
        <dbReference type="ChEBI" id="CHEBI:61717"/>
        <label>2</label>
    </ligand>
    <ligandPart>
        <name>Fe</name>
        <dbReference type="ChEBI" id="CHEBI:18248"/>
    </ligandPart>
</feature>
<dbReference type="Pfam" id="PF14715">
    <property type="entry name" value="FixP_N"/>
    <property type="match status" value="1"/>
</dbReference>